<gene>
    <name evidence="2" type="ORF">PPTG_06962</name>
</gene>
<accession>W2QRD0</accession>
<evidence type="ECO:0000313" key="2">
    <source>
        <dbReference type="EMBL" id="ETN15757.1"/>
    </source>
</evidence>
<dbReference type="OMA" id="RETYATY"/>
<dbReference type="GeneID" id="20176889"/>
<dbReference type="EMBL" id="KI669570">
    <property type="protein sequence ID" value="ETN15757.1"/>
    <property type="molecule type" value="Genomic_DNA"/>
</dbReference>
<evidence type="ECO:0000259" key="1">
    <source>
        <dbReference type="Pfam" id="PF21056"/>
    </source>
</evidence>
<feature type="domain" description="ZSWIM1/3 RNaseH-like" evidence="1">
    <location>
        <begin position="163"/>
        <end position="209"/>
    </location>
</feature>
<dbReference type="AlphaFoldDB" id="W2QRD0"/>
<organism evidence="2 3">
    <name type="scientific">Phytophthora nicotianae (strain INRA-310)</name>
    <name type="common">Phytophthora parasitica</name>
    <dbReference type="NCBI Taxonomy" id="761204"/>
    <lineage>
        <taxon>Eukaryota</taxon>
        <taxon>Sar</taxon>
        <taxon>Stramenopiles</taxon>
        <taxon>Oomycota</taxon>
        <taxon>Peronosporomycetes</taxon>
        <taxon>Peronosporales</taxon>
        <taxon>Peronosporaceae</taxon>
        <taxon>Phytophthora</taxon>
    </lineage>
</organism>
<evidence type="ECO:0000313" key="3">
    <source>
        <dbReference type="Proteomes" id="UP000018817"/>
    </source>
</evidence>
<dbReference type="RefSeq" id="XP_008899269.1">
    <property type="nucleotide sequence ID" value="XM_008901021.1"/>
</dbReference>
<dbReference type="VEuPathDB" id="FungiDB:PPTG_06962"/>
<dbReference type="Proteomes" id="UP000018817">
    <property type="component" value="Unassembled WGS sequence"/>
</dbReference>
<dbReference type="Pfam" id="PF21056">
    <property type="entry name" value="ZSWIM1-3_RNaseH-like"/>
    <property type="match status" value="1"/>
</dbReference>
<reference evidence="3" key="1">
    <citation type="submission" date="2011-12" db="EMBL/GenBank/DDBJ databases">
        <authorList>
            <consortium name="The Broad Institute Genome Sequencing Platform"/>
            <person name="Russ C."/>
            <person name="Tyler B."/>
            <person name="Panabieres F."/>
            <person name="Shan W."/>
            <person name="Tripathy S."/>
            <person name="Grunwald N."/>
            <person name="Machado M."/>
            <person name="Young S.K."/>
            <person name="Zeng Q."/>
            <person name="Gargeya S."/>
            <person name="Fitzgerald M."/>
            <person name="Haas B."/>
            <person name="Abouelleil A."/>
            <person name="Alvarado L."/>
            <person name="Arachchi H.M."/>
            <person name="Berlin A."/>
            <person name="Chapman S.B."/>
            <person name="Gearin G."/>
            <person name="Goldberg J."/>
            <person name="Griggs A."/>
            <person name="Gujja S."/>
            <person name="Hansen M."/>
            <person name="Heiman D."/>
            <person name="Howarth C."/>
            <person name="Larimer J."/>
            <person name="Lui A."/>
            <person name="MacDonald P.J.P."/>
            <person name="McCowen C."/>
            <person name="Montmayeur A."/>
            <person name="Murphy C."/>
            <person name="Neiman D."/>
            <person name="Pearson M."/>
            <person name="Priest M."/>
            <person name="Roberts A."/>
            <person name="Saif S."/>
            <person name="Shea T."/>
            <person name="Sisk P."/>
            <person name="Stolte C."/>
            <person name="Sykes S."/>
            <person name="Wortman J."/>
            <person name="Nusbaum C."/>
            <person name="Birren B."/>
        </authorList>
    </citation>
    <scope>NUCLEOTIDE SEQUENCE [LARGE SCALE GENOMIC DNA]</scope>
    <source>
        <strain evidence="3">INRA-310</strain>
    </source>
</reference>
<protein>
    <recommendedName>
        <fullName evidence="1">ZSWIM1/3 RNaseH-like domain-containing protein</fullName>
    </recommendedName>
</protein>
<proteinExistence type="predicted"/>
<name>W2QRD0_PHYN3</name>
<sequence length="210" mass="23356">MFNEDQERAHRLGFGFRGSRSVLVYIHLHARVAAEKSEGFRKTSTPAYTANGRFVVQWQNRQGIWQLGVKLGRFYHNHSVLRETYATYPCARGVSDVVVAPRVEGMLAVGAKRSKNFDYLLEHEQNVIKADVDNMMQAFASSVSSLDDKYATAAEVGALDAADPMNCTSIAETENGETGVISLGTACMRQMFSRFGEVLLVECTRKTNSF</sequence>
<dbReference type="InterPro" id="IPR048324">
    <property type="entry name" value="ZSWIM1-3_RNaseH-like"/>
</dbReference>
<reference evidence="2 3" key="2">
    <citation type="submission" date="2013-11" db="EMBL/GenBank/DDBJ databases">
        <title>The Genome Sequence of Phytophthora parasitica INRA-310.</title>
        <authorList>
            <consortium name="The Broad Institute Genomics Platform"/>
            <person name="Russ C."/>
            <person name="Tyler B."/>
            <person name="Panabieres F."/>
            <person name="Shan W."/>
            <person name="Tripathy S."/>
            <person name="Grunwald N."/>
            <person name="Machado M."/>
            <person name="Johnson C.S."/>
            <person name="Arredondo F."/>
            <person name="Hong C."/>
            <person name="Coffey M."/>
            <person name="Young S.K."/>
            <person name="Zeng Q."/>
            <person name="Gargeya S."/>
            <person name="Fitzgerald M."/>
            <person name="Abouelleil A."/>
            <person name="Alvarado L."/>
            <person name="Chapman S.B."/>
            <person name="Gainer-Dewar J."/>
            <person name="Goldberg J."/>
            <person name="Griggs A."/>
            <person name="Gujja S."/>
            <person name="Hansen M."/>
            <person name="Howarth C."/>
            <person name="Imamovic A."/>
            <person name="Ireland A."/>
            <person name="Larimer J."/>
            <person name="McCowan C."/>
            <person name="Murphy C."/>
            <person name="Pearson M."/>
            <person name="Poon T.W."/>
            <person name="Priest M."/>
            <person name="Roberts A."/>
            <person name="Saif S."/>
            <person name="Shea T."/>
            <person name="Sykes S."/>
            <person name="Wortman J."/>
            <person name="Nusbaum C."/>
            <person name="Birren B."/>
        </authorList>
    </citation>
    <scope>NUCLEOTIDE SEQUENCE [LARGE SCALE GENOMIC DNA]</scope>
    <source>
        <strain evidence="2 3">INRA-310</strain>
    </source>
</reference>